<keyword evidence="11" id="KW-1185">Reference proteome</keyword>
<feature type="compositionally biased region" description="Low complexity" evidence="6">
    <location>
        <begin position="399"/>
        <end position="413"/>
    </location>
</feature>
<evidence type="ECO:0000256" key="6">
    <source>
        <dbReference type="SAM" id="MobiDB-lite"/>
    </source>
</evidence>
<dbReference type="GO" id="GO:0007165">
    <property type="term" value="P:signal transduction"/>
    <property type="evidence" value="ECO:0007669"/>
    <property type="project" value="UniProtKB-KW"/>
</dbReference>
<dbReference type="InterPro" id="IPR003660">
    <property type="entry name" value="HAMP_dom"/>
</dbReference>
<evidence type="ECO:0000259" key="8">
    <source>
        <dbReference type="PROSITE" id="PS50111"/>
    </source>
</evidence>
<evidence type="ECO:0000313" key="11">
    <source>
        <dbReference type="Proteomes" id="UP000181901"/>
    </source>
</evidence>
<dbReference type="FunFam" id="1.10.287.950:FF:000001">
    <property type="entry name" value="Methyl-accepting chemotaxis sensory transducer"/>
    <property type="match status" value="1"/>
</dbReference>
<dbReference type="GO" id="GO:0005886">
    <property type="term" value="C:plasma membrane"/>
    <property type="evidence" value="ECO:0007669"/>
    <property type="project" value="TreeGrafter"/>
</dbReference>
<dbReference type="PANTHER" id="PTHR43531:SF11">
    <property type="entry name" value="METHYL-ACCEPTING CHEMOTAXIS PROTEIN 3"/>
    <property type="match status" value="1"/>
</dbReference>
<accession>A0A1J5MXZ8</accession>
<feature type="coiled-coil region" evidence="5">
    <location>
        <begin position="580"/>
        <end position="607"/>
    </location>
</feature>
<proteinExistence type="inferred from homology"/>
<keyword evidence="7" id="KW-1133">Transmembrane helix</keyword>
<name>A0A1J5MXZ8_9BACT</name>
<dbReference type="InterPro" id="IPR051310">
    <property type="entry name" value="MCP_chemotaxis"/>
</dbReference>
<dbReference type="PANTHER" id="PTHR43531">
    <property type="entry name" value="PROTEIN ICFG"/>
    <property type="match status" value="1"/>
</dbReference>
<comment type="similarity">
    <text evidence="3">Belongs to the methyl-accepting chemotaxis (MCP) protein family.</text>
</comment>
<evidence type="ECO:0000256" key="5">
    <source>
        <dbReference type="SAM" id="Coils"/>
    </source>
</evidence>
<comment type="caution">
    <text evidence="10">The sequence shown here is derived from an EMBL/GenBank/DDBJ whole genome shotgun (WGS) entry which is preliminary data.</text>
</comment>
<dbReference type="SUPFAM" id="SSF58104">
    <property type="entry name" value="Methyl-accepting chemotaxis protein (MCP) signaling domain"/>
    <property type="match status" value="1"/>
</dbReference>
<dbReference type="Pfam" id="PF00672">
    <property type="entry name" value="HAMP"/>
    <property type="match status" value="1"/>
</dbReference>
<sequence length="661" mass="70554">MLKNMKLGLKLGLGFGCLILIATMLGGLAVYNMHKASDGSTRLADAYVPEVGMATDIERSSLLTMYAMRGYSFSREEGFWERAVGYMDDEQKALRNAEAHYGRYPYLVKLKANTEKAKGDIDGYSELASRSHDLIAALTASRDAMNGPARAYMENCKRFLNLAEEAMKQDMESGATEGMLLDRLEKIHMISDVIGLGYETRLKNLIAQADRNPEFMRAGLEDMKKIEAMLDELAATTWREENHEQIENIRKAAQEYAAAMQAFLDNSLALQALTRESEALGAKIIESAKQTALAASGASKARADADVKDLETASLVMIVGLVAALLLGVVLAVFLTRAITGPVMQGVAFARKLAQGDLTQTVDVHQSDEIGILAEALRNMKDRLTGVVSDVQEATENVASGSEELSASAESLSQGATEQAASIEEVSASMEEMAANISQNAQNAKDTDALATKAAADARKGGEAVNQTVSAMKSIAEKISIIEEIARQTNLLALNAAIEAARAGEHGKGFAVVAAEVRKLAERSGSAASEISELSSTSVAVAEDAGQMLAALVPDIEKTASLVQEIAAASSEQNAGAKQINQAISQLDSVIQRNASASEEMASTSEELSSQGQQLQMTMSFFTVAQGLPGGTQGRVSVVRRSPSALPPAEGKDRDTDFERF</sequence>
<keyword evidence="7" id="KW-0472">Membrane</keyword>
<evidence type="ECO:0000256" key="1">
    <source>
        <dbReference type="ARBA" id="ARBA00004370"/>
    </source>
</evidence>
<dbReference type="Gene3D" id="1.10.287.950">
    <property type="entry name" value="Methyl-accepting chemotaxis protein"/>
    <property type="match status" value="1"/>
</dbReference>
<feature type="transmembrane region" description="Helical" evidence="7">
    <location>
        <begin position="12"/>
        <end position="31"/>
    </location>
</feature>
<dbReference type="Pfam" id="PF00015">
    <property type="entry name" value="MCPsignal"/>
    <property type="match status" value="1"/>
</dbReference>
<dbReference type="CDD" id="cd06225">
    <property type="entry name" value="HAMP"/>
    <property type="match status" value="1"/>
</dbReference>
<reference evidence="10 11" key="1">
    <citation type="submission" date="2015-09" db="EMBL/GenBank/DDBJ databases">
        <title>Genome of Desulfovibrio dechloracetivorans BerOc1, a mercury methylating strain isolated from highly hydrocarbons and metals contaminated coastal sediments.</title>
        <authorList>
            <person name="Goni Urriza M."/>
            <person name="Gassie C."/>
            <person name="Bouchez O."/>
            <person name="Klopp C."/>
            <person name="Ranchou-Peyruse A."/>
            <person name="Remy G."/>
        </authorList>
    </citation>
    <scope>NUCLEOTIDE SEQUENCE [LARGE SCALE GENOMIC DNA]</scope>
    <source>
        <strain evidence="10 11">BerOc1</strain>
    </source>
</reference>
<evidence type="ECO:0000259" key="9">
    <source>
        <dbReference type="PROSITE" id="PS50885"/>
    </source>
</evidence>
<feature type="compositionally biased region" description="Basic and acidic residues" evidence="6">
    <location>
        <begin position="650"/>
        <end position="661"/>
    </location>
</feature>
<dbReference type="GO" id="GO:0004888">
    <property type="term" value="F:transmembrane signaling receptor activity"/>
    <property type="evidence" value="ECO:0007669"/>
    <property type="project" value="InterPro"/>
</dbReference>
<feature type="transmembrane region" description="Helical" evidence="7">
    <location>
        <begin position="315"/>
        <end position="335"/>
    </location>
</feature>
<evidence type="ECO:0000313" key="10">
    <source>
        <dbReference type="EMBL" id="OIQ50866.1"/>
    </source>
</evidence>
<gene>
    <name evidence="10" type="primary">trg_9</name>
    <name evidence="10" type="ORF">BerOc1_02808</name>
</gene>
<evidence type="ECO:0000256" key="3">
    <source>
        <dbReference type="ARBA" id="ARBA00029447"/>
    </source>
</evidence>
<protein>
    <submittedName>
        <fullName evidence="10">Methyl-accepting chemotaxis protein III</fullName>
    </submittedName>
</protein>
<feature type="region of interest" description="Disordered" evidence="6">
    <location>
        <begin position="398"/>
        <end position="418"/>
    </location>
</feature>
<evidence type="ECO:0000256" key="2">
    <source>
        <dbReference type="ARBA" id="ARBA00022500"/>
    </source>
</evidence>
<keyword evidence="5" id="KW-0175">Coiled coil</keyword>
<organism evidence="10 11">
    <name type="scientific">Pseudodesulfovibrio hydrargyri</name>
    <dbReference type="NCBI Taxonomy" id="2125990"/>
    <lineage>
        <taxon>Bacteria</taxon>
        <taxon>Pseudomonadati</taxon>
        <taxon>Thermodesulfobacteriota</taxon>
        <taxon>Desulfovibrionia</taxon>
        <taxon>Desulfovibrionales</taxon>
        <taxon>Desulfovibrionaceae</taxon>
    </lineage>
</organism>
<keyword evidence="4" id="KW-0807">Transducer</keyword>
<dbReference type="PRINTS" id="PR00260">
    <property type="entry name" value="CHEMTRNSDUCR"/>
</dbReference>
<dbReference type="SMART" id="SM00304">
    <property type="entry name" value="HAMP"/>
    <property type="match status" value="1"/>
</dbReference>
<dbReference type="PROSITE" id="PS50885">
    <property type="entry name" value="HAMP"/>
    <property type="match status" value="1"/>
</dbReference>
<feature type="region of interest" description="Disordered" evidence="6">
    <location>
        <begin position="630"/>
        <end position="661"/>
    </location>
</feature>
<dbReference type="SMART" id="SM00283">
    <property type="entry name" value="MA"/>
    <property type="match status" value="1"/>
</dbReference>
<dbReference type="InterPro" id="IPR004090">
    <property type="entry name" value="Chemotax_Me-accpt_rcpt"/>
</dbReference>
<feature type="domain" description="HAMP" evidence="9">
    <location>
        <begin position="337"/>
        <end position="389"/>
    </location>
</feature>
<evidence type="ECO:0000256" key="4">
    <source>
        <dbReference type="PROSITE-ProRule" id="PRU00284"/>
    </source>
</evidence>
<dbReference type="AlphaFoldDB" id="A0A1J5MXZ8"/>
<dbReference type="PROSITE" id="PS50111">
    <property type="entry name" value="CHEMOTAXIS_TRANSDUC_2"/>
    <property type="match status" value="1"/>
</dbReference>
<dbReference type="GO" id="GO:0006935">
    <property type="term" value="P:chemotaxis"/>
    <property type="evidence" value="ECO:0007669"/>
    <property type="project" value="UniProtKB-KW"/>
</dbReference>
<comment type="subcellular location">
    <subcellularLocation>
        <location evidence="1">Membrane</location>
    </subcellularLocation>
</comment>
<keyword evidence="7" id="KW-0812">Transmembrane</keyword>
<dbReference type="EMBL" id="LKAQ01000004">
    <property type="protein sequence ID" value="OIQ50866.1"/>
    <property type="molecule type" value="Genomic_DNA"/>
</dbReference>
<dbReference type="Proteomes" id="UP000181901">
    <property type="component" value="Unassembled WGS sequence"/>
</dbReference>
<keyword evidence="2" id="KW-0145">Chemotaxis</keyword>
<evidence type="ECO:0000256" key="7">
    <source>
        <dbReference type="SAM" id="Phobius"/>
    </source>
</evidence>
<dbReference type="InterPro" id="IPR004089">
    <property type="entry name" value="MCPsignal_dom"/>
</dbReference>
<dbReference type="RefSeq" id="WP_242653006.1">
    <property type="nucleotide sequence ID" value="NZ_LKAQ01000004.1"/>
</dbReference>
<feature type="domain" description="Methyl-accepting transducer" evidence="8">
    <location>
        <begin position="394"/>
        <end position="609"/>
    </location>
</feature>